<evidence type="ECO:0000256" key="1">
    <source>
        <dbReference type="SAM" id="Phobius"/>
    </source>
</evidence>
<organism evidence="2 3">
    <name type="scientific">Gloeobacter violaceus (strain ATCC 29082 / PCC 7421)</name>
    <dbReference type="NCBI Taxonomy" id="251221"/>
    <lineage>
        <taxon>Bacteria</taxon>
        <taxon>Bacillati</taxon>
        <taxon>Cyanobacteriota</taxon>
        <taxon>Cyanophyceae</taxon>
        <taxon>Gloeobacterales</taxon>
        <taxon>Gloeobacteraceae</taxon>
        <taxon>Gloeobacter</taxon>
    </lineage>
</organism>
<dbReference type="AlphaFoldDB" id="Q7NGS3"/>
<reference evidence="2 3" key="1">
    <citation type="journal article" date="2003" name="DNA Res.">
        <title>Complete genome structure of Gloeobacter violaceus PCC 7421, a cyanobacterium that lacks thylakoids.</title>
        <authorList>
            <person name="Nakamura Y."/>
            <person name="Kaneko T."/>
            <person name="Sato S."/>
            <person name="Mimuro M."/>
            <person name="Miyashita H."/>
            <person name="Tsuchiya T."/>
            <person name="Sasamoto S."/>
            <person name="Watanabe A."/>
            <person name="Kawashima K."/>
            <person name="Kishida Y."/>
            <person name="Kiyokawa C."/>
            <person name="Kohara M."/>
            <person name="Matsumoto M."/>
            <person name="Matsuno A."/>
            <person name="Nakazaki N."/>
            <person name="Shimpo S."/>
            <person name="Takeuchi C."/>
            <person name="Yamada M."/>
            <person name="Tabata S."/>
        </authorList>
    </citation>
    <scope>NUCLEOTIDE SEQUENCE [LARGE SCALE GENOMIC DNA]</scope>
    <source>
        <strain evidence="3">ATCC 29082 / PCC 7421</strain>
    </source>
</reference>
<reference evidence="2 3" key="2">
    <citation type="journal article" date="2003" name="DNA Res.">
        <title>Complete genome structure of Gloeobacter violaceus PCC 7421, a cyanobacterium that lacks thylakoids (supplement).</title>
        <authorList>
            <person name="Nakamura Y."/>
            <person name="Kaneko T."/>
            <person name="Sato S."/>
            <person name="Mimuro M."/>
            <person name="Miyashita H."/>
            <person name="Tsuchiya T."/>
            <person name="Sasamoto S."/>
            <person name="Watanabe A."/>
            <person name="Kawashima K."/>
            <person name="Kishida Y."/>
            <person name="Kiyokawa C."/>
            <person name="Kohara M."/>
            <person name="Matsumoto M."/>
            <person name="Matsuno A."/>
            <person name="Nakazaki N."/>
            <person name="Shimpo S."/>
            <person name="Takeuchi C."/>
            <person name="Yamada M."/>
            <person name="Tabata S."/>
        </authorList>
    </citation>
    <scope>NUCLEOTIDE SEQUENCE [LARGE SCALE GENOMIC DNA]</scope>
    <source>
        <strain evidence="3">ATCC 29082 / PCC 7421</strain>
    </source>
</reference>
<keyword evidence="1" id="KW-0812">Transmembrane</keyword>
<accession>Q7NGS3</accession>
<dbReference type="STRING" id="251221.gene:10760318"/>
<proteinExistence type="predicted"/>
<evidence type="ECO:0000313" key="2">
    <source>
        <dbReference type="EMBL" id="BAC90756.1"/>
    </source>
</evidence>
<keyword evidence="3" id="KW-1185">Reference proteome</keyword>
<evidence type="ECO:0000313" key="3">
    <source>
        <dbReference type="Proteomes" id="UP000000557"/>
    </source>
</evidence>
<protein>
    <submittedName>
        <fullName evidence="2">Gsr2815 protein</fullName>
    </submittedName>
</protein>
<dbReference type="Proteomes" id="UP000000557">
    <property type="component" value="Chromosome"/>
</dbReference>
<feature type="transmembrane region" description="Helical" evidence="1">
    <location>
        <begin position="40"/>
        <end position="58"/>
    </location>
</feature>
<sequence length="80" mass="9218">MRASGQAVFHNRRLSVLLMALPLALFLVLTAVPMLLLMPFLMALFGLFMASKGVRRWLVHRERRRIERARSQLLASLATW</sequence>
<gene>
    <name evidence="2" type="ordered locus">gsr2815</name>
</gene>
<keyword evidence="1" id="KW-0472">Membrane</keyword>
<keyword evidence="1" id="KW-1133">Transmembrane helix</keyword>
<dbReference type="KEGG" id="gvi:gsr2815"/>
<dbReference type="HOGENOM" id="CLU_2601104_0_0_3"/>
<name>Q7NGS3_GLOVI</name>
<dbReference type="InParanoid" id="Q7NGS3"/>
<dbReference type="EMBL" id="BA000045">
    <property type="protein sequence ID" value="BAC90756.1"/>
    <property type="molecule type" value="Genomic_DNA"/>
</dbReference>
<dbReference type="EnsemblBacteria" id="BAC90756">
    <property type="protein sequence ID" value="BAC90756"/>
    <property type="gene ID" value="BAC90756"/>
</dbReference>